<dbReference type="Pfam" id="PF25758">
    <property type="entry name" value="TPR_IPO11"/>
    <property type="match status" value="1"/>
</dbReference>
<feature type="domain" description="Importin N-terminal" evidence="5">
    <location>
        <begin position="41"/>
        <end position="111"/>
    </location>
</feature>
<dbReference type="PROSITE" id="PS50166">
    <property type="entry name" value="IMPORTIN_B_NT"/>
    <property type="match status" value="1"/>
</dbReference>
<protein>
    <submittedName>
        <fullName evidence="6">Ran binding protein 11</fullName>
    </submittedName>
</protein>
<keyword evidence="4" id="KW-0539">Nucleus</keyword>
<dbReference type="GO" id="GO:0005635">
    <property type="term" value="C:nuclear envelope"/>
    <property type="evidence" value="ECO:0007669"/>
    <property type="project" value="TreeGrafter"/>
</dbReference>
<dbReference type="GO" id="GO:0005829">
    <property type="term" value="C:cytosol"/>
    <property type="evidence" value="ECO:0007669"/>
    <property type="project" value="TreeGrafter"/>
</dbReference>
<dbReference type="STRING" id="240176.A8NXW0"/>
<dbReference type="GeneID" id="6013840"/>
<keyword evidence="7" id="KW-1185">Reference proteome</keyword>
<gene>
    <name evidence="6" type="ORF">CC1G_00419</name>
</gene>
<dbReference type="GO" id="GO:0006606">
    <property type="term" value="P:protein import into nucleus"/>
    <property type="evidence" value="ECO:0007669"/>
    <property type="project" value="TreeGrafter"/>
</dbReference>
<name>A8NXW0_COPC7</name>
<dbReference type="GO" id="GO:0031267">
    <property type="term" value="F:small GTPase binding"/>
    <property type="evidence" value="ECO:0007669"/>
    <property type="project" value="InterPro"/>
</dbReference>
<evidence type="ECO:0000256" key="4">
    <source>
        <dbReference type="ARBA" id="ARBA00023242"/>
    </source>
</evidence>
<dbReference type="InterPro" id="IPR001494">
    <property type="entry name" value="Importin-beta_N"/>
</dbReference>
<accession>A8NXW0</accession>
<dbReference type="InterPro" id="IPR016024">
    <property type="entry name" value="ARM-type_fold"/>
</dbReference>
<evidence type="ECO:0000256" key="1">
    <source>
        <dbReference type="ARBA" id="ARBA00004123"/>
    </source>
</evidence>
<evidence type="ECO:0000256" key="2">
    <source>
        <dbReference type="ARBA" id="ARBA00007991"/>
    </source>
</evidence>
<dbReference type="HOGENOM" id="CLU_003886_2_0_1"/>
<dbReference type="SUPFAM" id="SSF48371">
    <property type="entry name" value="ARM repeat"/>
    <property type="match status" value="1"/>
</dbReference>
<dbReference type="EMBL" id="AACS02000005">
    <property type="protein sequence ID" value="EAU84900.2"/>
    <property type="molecule type" value="Genomic_DNA"/>
</dbReference>
<dbReference type="RefSeq" id="XP_001837283.2">
    <property type="nucleotide sequence ID" value="XM_001837231.2"/>
</dbReference>
<dbReference type="InParanoid" id="A8NXW0"/>
<evidence type="ECO:0000256" key="3">
    <source>
        <dbReference type="ARBA" id="ARBA00022448"/>
    </source>
</evidence>
<dbReference type="PANTHER" id="PTHR10997">
    <property type="entry name" value="IMPORTIN-7, 8, 11"/>
    <property type="match status" value="1"/>
</dbReference>
<dbReference type="InterPro" id="IPR011989">
    <property type="entry name" value="ARM-like"/>
</dbReference>
<dbReference type="VEuPathDB" id="FungiDB:CC1G_00419"/>
<sequence length="1048" mass="117731">MDARPPPGMAMGVQVETVSPPELYQVLTDACSHNQPQIQAAGKRLKEMLEMFGTYNELHKIAAQRTVPLAIRQQAIIQFKLAALAHWKSRKLLNDTHRVEIRNRCLSFLDEPDDSIAGFNTVIVAKLARYDFPANWQVFLTSGTIRSASSPSTVLFRPTLINDLVSTIDNSLQQRYQAQSTDPQTTLLLKRSLKLVNGILKELASVKMLNGVKTMASVVQQLRQIFVGYYTTIATRFTPEALASSPDPARLCEDMLIGHLVFKCIAKMGIWIWNRIDKQSAEEHQANKTWVTELVGFSAQQVKSITSVRKTLLNAREQNPALKAYEPAIVILTKHLLTFGKLFRRIQQLGHQRFAELPPCADLVLFYWSEIVAATNAPSTAISDEPDAIYPLRFLVQGMVLFKENLAQWSVTRRDGTANKNSLSKEFVENAVQLLVGRFMPLNPTDLEKWMADPEEWLNEEDRENDQWEYEIRACSERVLVQLSNQFSDWVTPLLLSTFNSVVTSQPSDDLNAILQREALYCAIGRCAIRLKDSLPFNEWVEHSLAAEARSQNPTYPIIKRRISWVIGKWVSEQCTSPNNPRIWEILVHLLKDRGPGSDTVVRLTAATGLRECIDTLEFSADLFSPYLADAVTELVRLIDETDTSDSKRRISPFMMAIAAPLPKIWTDAGDDWLLKGTLLTMVAKLVEAVREQSMALNGLTIPLIREALSDGVMTHLDEDGLQLWLNTVRNATSVTSPTGGPSLLELFPRALYLLATNLDLLGKVVGIVEGYFLLDGPALLQASAGEIFQSFLTAFQSKAMSINMRDMLTSLEILVQLSPSALWGEPLHASGLFAHLLSTLIEGEAATHLLTAILFLFSRIVMADKRMFLQLMSATAGVLGREELKLYDGLLDQWWGKFDNLSEPRHRKLVAMGISALVSTGHPEVLKRLSGEIFNLWLDVFGEIKETLETHGQDPTSLDMVSPTNLRRHWELDEAPTEYYQDSEGTVEYDRRKALYERDPVRSVHLNAYVATQLREAEATAGPSFQQYLNDADPTVLKQIQDELANR</sequence>
<evidence type="ECO:0000259" key="5">
    <source>
        <dbReference type="PROSITE" id="PS50166"/>
    </source>
</evidence>
<dbReference type="OMA" id="SFHYVFH"/>
<reference evidence="6 7" key="1">
    <citation type="journal article" date="2010" name="Proc. Natl. Acad. Sci. U.S.A.">
        <title>Insights into evolution of multicellular fungi from the assembled chromosomes of the mushroom Coprinopsis cinerea (Coprinus cinereus).</title>
        <authorList>
            <person name="Stajich J.E."/>
            <person name="Wilke S.K."/>
            <person name="Ahren D."/>
            <person name="Au C.H."/>
            <person name="Birren B.W."/>
            <person name="Borodovsky M."/>
            <person name="Burns C."/>
            <person name="Canback B."/>
            <person name="Casselton L.A."/>
            <person name="Cheng C.K."/>
            <person name="Deng J."/>
            <person name="Dietrich F.S."/>
            <person name="Fargo D.C."/>
            <person name="Farman M.L."/>
            <person name="Gathman A.C."/>
            <person name="Goldberg J."/>
            <person name="Guigo R."/>
            <person name="Hoegger P.J."/>
            <person name="Hooker J.B."/>
            <person name="Huggins A."/>
            <person name="James T.Y."/>
            <person name="Kamada T."/>
            <person name="Kilaru S."/>
            <person name="Kodira C."/>
            <person name="Kues U."/>
            <person name="Kupfer D."/>
            <person name="Kwan H.S."/>
            <person name="Lomsadze A."/>
            <person name="Li W."/>
            <person name="Lilly W.W."/>
            <person name="Ma L.J."/>
            <person name="Mackey A.J."/>
            <person name="Manning G."/>
            <person name="Martin F."/>
            <person name="Muraguchi H."/>
            <person name="Natvig D.O."/>
            <person name="Palmerini H."/>
            <person name="Ramesh M.A."/>
            <person name="Rehmeyer C.J."/>
            <person name="Roe B.A."/>
            <person name="Shenoy N."/>
            <person name="Stanke M."/>
            <person name="Ter-Hovhannisyan V."/>
            <person name="Tunlid A."/>
            <person name="Velagapudi R."/>
            <person name="Vision T.J."/>
            <person name="Zeng Q."/>
            <person name="Zolan M.E."/>
            <person name="Pukkila P.J."/>
        </authorList>
    </citation>
    <scope>NUCLEOTIDE SEQUENCE [LARGE SCALE GENOMIC DNA]</scope>
    <source>
        <strain evidence="7">Okayama-7 / 130 / ATCC MYA-4618 / FGSC 9003</strain>
    </source>
</reference>
<proteinExistence type="inferred from homology"/>
<comment type="caution">
    <text evidence="6">The sequence shown here is derived from an EMBL/GenBank/DDBJ whole genome shotgun (WGS) entry which is preliminary data.</text>
</comment>
<dbReference type="InterPro" id="IPR058669">
    <property type="entry name" value="TPR_IPO7/11-like"/>
</dbReference>
<organism evidence="6 7">
    <name type="scientific">Coprinopsis cinerea (strain Okayama-7 / 130 / ATCC MYA-4618 / FGSC 9003)</name>
    <name type="common">Inky cap fungus</name>
    <name type="synonym">Hormographiella aspergillata</name>
    <dbReference type="NCBI Taxonomy" id="240176"/>
    <lineage>
        <taxon>Eukaryota</taxon>
        <taxon>Fungi</taxon>
        <taxon>Dikarya</taxon>
        <taxon>Basidiomycota</taxon>
        <taxon>Agaricomycotina</taxon>
        <taxon>Agaricomycetes</taxon>
        <taxon>Agaricomycetidae</taxon>
        <taxon>Agaricales</taxon>
        <taxon>Agaricineae</taxon>
        <taxon>Psathyrellaceae</taxon>
        <taxon>Coprinopsis</taxon>
    </lineage>
</organism>
<dbReference type="AlphaFoldDB" id="A8NXW0"/>
<dbReference type="KEGG" id="cci:CC1G_00419"/>
<evidence type="ECO:0000313" key="7">
    <source>
        <dbReference type="Proteomes" id="UP000001861"/>
    </source>
</evidence>
<dbReference type="FunCoup" id="A8NXW0">
    <property type="interactions" value="585"/>
</dbReference>
<evidence type="ECO:0000313" key="6">
    <source>
        <dbReference type="EMBL" id="EAU84900.2"/>
    </source>
</evidence>
<dbReference type="PANTHER" id="PTHR10997:SF7">
    <property type="entry name" value="IMPORTIN-11"/>
    <property type="match status" value="1"/>
</dbReference>
<dbReference type="Proteomes" id="UP000001861">
    <property type="component" value="Unassembled WGS sequence"/>
</dbReference>
<keyword evidence="3" id="KW-0813">Transport</keyword>
<dbReference type="Gene3D" id="1.25.10.10">
    <property type="entry name" value="Leucine-rich Repeat Variant"/>
    <property type="match status" value="1"/>
</dbReference>
<dbReference type="eggNOG" id="KOG1993">
    <property type="taxonomic scope" value="Eukaryota"/>
</dbReference>
<comment type="subcellular location">
    <subcellularLocation>
        <location evidence="1">Nucleus</location>
    </subcellularLocation>
</comment>
<dbReference type="OrthoDB" id="361693at2759"/>
<comment type="similarity">
    <text evidence="2">Belongs to the importin beta family.</text>
</comment>